<gene>
    <name evidence="2" type="ORF">BZL54_05995</name>
</gene>
<dbReference type="GeneID" id="69000504"/>
<protein>
    <submittedName>
        <fullName evidence="2">Uncharacterized protein</fullName>
    </submittedName>
</protein>
<reference evidence="2 3" key="1">
    <citation type="submission" date="2017-01" db="EMBL/GenBank/DDBJ databases">
        <title>Whole-Genome Shotgun Sequencing of Two beta-Proteobacterial Species in Search of the Bulgecin Biosynthetic Cluster.</title>
        <authorList>
            <person name="Horsman M.E."/>
            <person name="Marous D.R."/>
            <person name="Li R."/>
            <person name="Oliver R.A."/>
            <person name="Byun B."/>
            <person name="Emrich S.J."/>
            <person name="Boggess B."/>
            <person name="Townsend C.A."/>
            <person name="Mobashery S."/>
        </authorList>
    </citation>
    <scope>NUCLEOTIDE SEQUENCE [LARGE SCALE GENOMIC DNA]</scope>
    <source>
        <strain evidence="2 3">ATCC 31433</strain>
    </source>
</reference>
<accession>A0A2A4FKV6</accession>
<dbReference type="RefSeq" id="WP_084908610.1">
    <property type="nucleotide sequence ID" value="NZ_CP020738.1"/>
</dbReference>
<dbReference type="Proteomes" id="UP000217994">
    <property type="component" value="Unassembled WGS sequence"/>
</dbReference>
<organism evidence="2 3">
    <name type="scientific">Burkholderia ubonensis subsp. mesacidophila</name>
    <dbReference type="NCBI Taxonomy" id="265293"/>
    <lineage>
        <taxon>Bacteria</taxon>
        <taxon>Pseudomonadati</taxon>
        <taxon>Pseudomonadota</taxon>
        <taxon>Betaproteobacteria</taxon>
        <taxon>Burkholderiales</taxon>
        <taxon>Burkholderiaceae</taxon>
        <taxon>Burkholderia</taxon>
        <taxon>Burkholderia cepacia complex</taxon>
    </lineage>
</organism>
<feature type="region of interest" description="Disordered" evidence="1">
    <location>
        <begin position="306"/>
        <end position="335"/>
    </location>
</feature>
<evidence type="ECO:0000256" key="1">
    <source>
        <dbReference type="SAM" id="MobiDB-lite"/>
    </source>
</evidence>
<name>A0A2A4FKV6_9BURK</name>
<comment type="caution">
    <text evidence="2">The sequence shown here is derived from an EMBL/GenBank/DDBJ whole genome shotgun (WGS) entry which is preliminary data.</text>
</comment>
<evidence type="ECO:0000313" key="2">
    <source>
        <dbReference type="EMBL" id="PCE33264.1"/>
    </source>
</evidence>
<sequence length="398" mass="43460">MGALSDADFDRGFCEEHLDELQYLVRMRERSMRVSDLVLAEFVRLDKRILGHLRGLTLRPGIAWRCLTERIERDGLSDELLFAAGVMALAGSDAERQVVFFSWFGASGSPRRLIRNVGRWVPYCRASGAAPDVEPADRALACVLRLSMIQTADEADALVASIPTHSPNDVLIAVANTIGEYGLERFKADMDDLADHADPEVKRAALGALLRLTPAAATERIWGLGWEDIQDHQVLFRAAVALHRAVVPEWVKRLEMGGKGSEALLFAAFSGVPSMSGYLREKMADASLSPVATLCHMAVAGQRTEGGTRVSVRDARADATDPPGFPSGKGTRAHEHVLDGGQLTPERALLILRDGFQLQRVIASYWLGHVLGHGVDIDMPAFAQIRALKRGPARRLTG</sequence>
<proteinExistence type="predicted"/>
<dbReference type="AlphaFoldDB" id="A0A2A4FKV6"/>
<evidence type="ECO:0000313" key="3">
    <source>
        <dbReference type="Proteomes" id="UP000217994"/>
    </source>
</evidence>
<dbReference type="EMBL" id="MTZU01000019">
    <property type="protein sequence ID" value="PCE33264.1"/>
    <property type="molecule type" value="Genomic_DNA"/>
</dbReference>